<accession>A0A0R1Y245</accession>
<dbReference type="SUPFAM" id="SSF50129">
    <property type="entry name" value="GroES-like"/>
    <property type="match status" value="1"/>
</dbReference>
<dbReference type="CDD" id="cd08252">
    <property type="entry name" value="AL_MDR"/>
    <property type="match status" value="1"/>
</dbReference>
<evidence type="ECO:0000256" key="3">
    <source>
        <dbReference type="RuleBase" id="RU364000"/>
    </source>
</evidence>
<dbReference type="Pfam" id="PF08240">
    <property type="entry name" value="ADH_N"/>
    <property type="match status" value="1"/>
</dbReference>
<dbReference type="InterPro" id="IPR020843">
    <property type="entry name" value="ER"/>
</dbReference>
<dbReference type="PANTHER" id="PTHR44154:SF1">
    <property type="entry name" value="QUINONE OXIDOREDUCTASE"/>
    <property type="match status" value="1"/>
</dbReference>
<dbReference type="STRING" id="1423734.FC83_GL001875"/>
<dbReference type="PANTHER" id="PTHR44154">
    <property type="entry name" value="QUINONE OXIDOREDUCTASE"/>
    <property type="match status" value="1"/>
</dbReference>
<keyword evidence="3" id="KW-0560">Oxidoreductase</keyword>
<comment type="caution">
    <text evidence="5">The sequence shown here is derived from an EMBL/GenBank/DDBJ whole genome shotgun (WGS) entry which is preliminary data.</text>
</comment>
<evidence type="ECO:0000256" key="2">
    <source>
        <dbReference type="ARBA" id="ARBA00022857"/>
    </source>
</evidence>
<dbReference type="AlphaFoldDB" id="A0A0R1Y245"/>
<gene>
    <name evidence="5" type="ORF">FC83_GL001875</name>
</gene>
<dbReference type="InterPro" id="IPR036291">
    <property type="entry name" value="NAD(P)-bd_dom_sf"/>
</dbReference>
<dbReference type="SUPFAM" id="SSF51735">
    <property type="entry name" value="NAD(P)-binding Rossmann-fold domains"/>
    <property type="match status" value="1"/>
</dbReference>
<dbReference type="Proteomes" id="UP000051236">
    <property type="component" value="Unassembled WGS sequence"/>
</dbReference>
<dbReference type="Pfam" id="PF00107">
    <property type="entry name" value="ADH_zinc_N"/>
    <property type="match status" value="1"/>
</dbReference>
<dbReference type="Gene3D" id="3.40.50.720">
    <property type="entry name" value="NAD(P)-binding Rossmann-like Domain"/>
    <property type="match status" value="1"/>
</dbReference>
<dbReference type="InterPro" id="IPR014182">
    <property type="entry name" value="ADH_Zn_typ-1"/>
</dbReference>
<keyword evidence="2" id="KW-0521">NADP</keyword>
<evidence type="ECO:0000259" key="4">
    <source>
        <dbReference type="SMART" id="SM00829"/>
    </source>
</evidence>
<organism evidence="5 6">
    <name type="scientific">Agrilactobacillus composti DSM 18527 = JCM 14202</name>
    <dbReference type="NCBI Taxonomy" id="1423734"/>
    <lineage>
        <taxon>Bacteria</taxon>
        <taxon>Bacillati</taxon>
        <taxon>Bacillota</taxon>
        <taxon>Bacilli</taxon>
        <taxon>Lactobacillales</taxon>
        <taxon>Lactobacillaceae</taxon>
        <taxon>Agrilactobacillus</taxon>
    </lineage>
</organism>
<evidence type="ECO:0000313" key="5">
    <source>
        <dbReference type="EMBL" id="KRM35028.1"/>
    </source>
</evidence>
<dbReference type="EMBL" id="AZGA01000018">
    <property type="protein sequence ID" value="KRM35028.1"/>
    <property type="molecule type" value="Genomic_DNA"/>
</dbReference>
<proteinExistence type="inferred from homology"/>
<keyword evidence="3" id="KW-0862">Zinc</keyword>
<dbReference type="InterPro" id="IPR051603">
    <property type="entry name" value="Zinc-ADH_QOR/CCCR"/>
</dbReference>
<keyword evidence="3" id="KW-0479">Metal-binding</keyword>
<dbReference type="eggNOG" id="COG0604">
    <property type="taxonomic scope" value="Bacteria"/>
</dbReference>
<dbReference type="GO" id="GO:0008270">
    <property type="term" value="F:zinc ion binding"/>
    <property type="evidence" value="ECO:0007669"/>
    <property type="project" value="InterPro"/>
</dbReference>
<dbReference type="InterPro" id="IPR013154">
    <property type="entry name" value="ADH-like_N"/>
</dbReference>
<dbReference type="GO" id="GO:0016491">
    <property type="term" value="F:oxidoreductase activity"/>
    <property type="evidence" value="ECO:0007669"/>
    <property type="project" value="UniProtKB-KW"/>
</dbReference>
<protein>
    <recommendedName>
        <fullName evidence="3">Zinc-type alcohol dehydrogenase-like protein</fullName>
    </recommendedName>
</protein>
<feature type="domain" description="Enoyl reductase (ER)" evidence="4">
    <location>
        <begin position="26"/>
        <end position="349"/>
    </location>
</feature>
<comment type="similarity">
    <text evidence="1 3">Belongs to the zinc-containing alcohol dehydrogenase family. Quinone oxidoreductase subfamily.</text>
</comment>
<sequence length="351" mass="38646">MEGVRGKLKMTKYMEAIGFTKHLPISQADSLVAFELPMPSPEAHDLLVQVTGISVNPVDVGVRQSGSAVLAQPKVIGWDAVGTVVKTGADVTLFQPGDRVFYAGSFKRPGSNSAYQLVDERIVGHAPQKLSDAQAAAIPLTALTAWEGLFEQLEIDPTAKKRNEQKTILIINGSGGVGSMATQLAHWAGLKVIASASRPETIQWVKAHGADQTVNHRHDLVQEVKKLGYSYVDYIFELNNLDAHWTEMARLIKPGGRIASITENRKLVDLKQLTKKRAKFAWEWMFSKSYFQTEDMQSQHDILEKVAHLLDSGQLVTTMTQTFSPINVANLKKAHAIVESNHEIGKVTLTN</sequence>
<dbReference type="Gene3D" id="3.90.180.10">
    <property type="entry name" value="Medium-chain alcohol dehydrogenases, catalytic domain"/>
    <property type="match status" value="1"/>
</dbReference>
<name>A0A0R1Y245_9LACO</name>
<dbReference type="NCBIfam" id="TIGR02817">
    <property type="entry name" value="adh_fam_1"/>
    <property type="match status" value="1"/>
</dbReference>
<reference evidence="5 6" key="1">
    <citation type="journal article" date="2015" name="Genome Announc.">
        <title>Expanding the biotechnology potential of lactobacilli through comparative genomics of 213 strains and associated genera.</title>
        <authorList>
            <person name="Sun Z."/>
            <person name="Harris H.M."/>
            <person name="McCann A."/>
            <person name="Guo C."/>
            <person name="Argimon S."/>
            <person name="Zhang W."/>
            <person name="Yang X."/>
            <person name="Jeffery I.B."/>
            <person name="Cooney J.C."/>
            <person name="Kagawa T.F."/>
            <person name="Liu W."/>
            <person name="Song Y."/>
            <person name="Salvetti E."/>
            <person name="Wrobel A."/>
            <person name="Rasinkangas P."/>
            <person name="Parkhill J."/>
            <person name="Rea M.C."/>
            <person name="O'Sullivan O."/>
            <person name="Ritari J."/>
            <person name="Douillard F.P."/>
            <person name="Paul Ross R."/>
            <person name="Yang R."/>
            <person name="Briner A.E."/>
            <person name="Felis G.E."/>
            <person name="de Vos W.M."/>
            <person name="Barrangou R."/>
            <person name="Klaenhammer T.R."/>
            <person name="Caufield P.W."/>
            <person name="Cui Y."/>
            <person name="Zhang H."/>
            <person name="O'Toole P.W."/>
        </authorList>
    </citation>
    <scope>NUCLEOTIDE SEQUENCE [LARGE SCALE GENOMIC DNA]</scope>
    <source>
        <strain evidence="5 6">DSM 18527</strain>
    </source>
</reference>
<evidence type="ECO:0000313" key="6">
    <source>
        <dbReference type="Proteomes" id="UP000051236"/>
    </source>
</evidence>
<dbReference type="PATRIC" id="fig|1423734.3.peg.1898"/>
<evidence type="ECO:0000256" key="1">
    <source>
        <dbReference type="ARBA" id="ARBA00010371"/>
    </source>
</evidence>
<dbReference type="InterPro" id="IPR013149">
    <property type="entry name" value="ADH-like_C"/>
</dbReference>
<dbReference type="SMART" id="SM00829">
    <property type="entry name" value="PKS_ER"/>
    <property type="match status" value="1"/>
</dbReference>
<keyword evidence="6" id="KW-1185">Reference proteome</keyword>
<dbReference type="InterPro" id="IPR011032">
    <property type="entry name" value="GroES-like_sf"/>
</dbReference>